<comment type="caution">
    <text evidence="2">The sequence shown here is derived from an EMBL/GenBank/DDBJ whole genome shotgun (WGS) entry which is preliminary data.</text>
</comment>
<feature type="region of interest" description="Disordered" evidence="1">
    <location>
        <begin position="74"/>
        <end position="94"/>
    </location>
</feature>
<dbReference type="PANTHER" id="PTHR30289:SF1">
    <property type="entry name" value="PEBP (PHOSPHATIDYLETHANOLAMINE-BINDING PROTEIN) FAMILY PROTEIN"/>
    <property type="match status" value="1"/>
</dbReference>
<dbReference type="InterPro" id="IPR005247">
    <property type="entry name" value="YbhB_YbcL/LppC-like"/>
</dbReference>
<organism evidence="2 3">
    <name type="scientific">Candidatus Ghiorseimicrobium undicola</name>
    <dbReference type="NCBI Taxonomy" id="1974746"/>
    <lineage>
        <taxon>Bacteria</taxon>
        <taxon>Pseudomonadati</taxon>
        <taxon>Candidatus Omnitrophota</taxon>
        <taxon>Candidatus Ghiorseimicrobium</taxon>
    </lineage>
</organism>
<evidence type="ECO:0000313" key="3">
    <source>
        <dbReference type="Proteomes" id="UP000229641"/>
    </source>
</evidence>
<dbReference type="InterPro" id="IPR008914">
    <property type="entry name" value="PEBP"/>
</dbReference>
<sequence>MKLEVNGFGNNQKIPSEYTCDGKDASPEIKWSGAPEGTKSFALSVIDPDAPMGDFVHWLIYDIPKDCAVIPKGGPLPPGAKETGNDFGKSSYGGPCPPSGTHRYFFTLYALDKEHLEEVKSKNFREKVKESTIASAEVIGLYSRGR</sequence>
<dbReference type="Pfam" id="PF01161">
    <property type="entry name" value="PBP"/>
    <property type="match status" value="1"/>
</dbReference>
<reference evidence="2 3" key="1">
    <citation type="submission" date="2017-09" db="EMBL/GenBank/DDBJ databases">
        <title>Depth-based differentiation of microbial function through sediment-hosted aquifers and enrichment of novel symbionts in the deep terrestrial subsurface.</title>
        <authorList>
            <person name="Probst A.J."/>
            <person name="Ladd B."/>
            <person name="Jarett J.K."/>
            <person name="Geller-Mcgrath D.E."/>
            <person name="Sieber C.M."/>
            <person name="Emerson J.B."/>
            <person name="Anantharaman K."/>
            <person name="Thomas B.C."/>
            <person name="Malmstrom R."/>
            <person name="Stieglmeier M."/>
            <person name="Klingl A."/>
            <person name="Woyke T."/>
            <person name="Ryan C.M."/>
            <person name="Banfield J.F."/>
        </authorList>
    </citation>
    <scope>NUCLEOTIDE SEQUENCE [LARGE SCALE GENOMIC DNA]</scope>
    <source>
        <strain evidence="2">CG11_big_fil_rev_8_21_14_0_20_42_13</strain>
    </source>
</reference>
<dbReference type="InterPro" id="IPR036610">
    <property type="entry name" value="PEBP-like_sf"/>
</dbReference>
<dbReference type="CDD" id="cd00865">
    <property type="entry name" value="PEBP_bact_arch"/>
    <property type="match status" value="1"/>
</dbReference>
<evidence type="ECO:0000256" key="1">
    <source>
        <dbReference type="SAM" id="MobiDB-lite"/>
    </source>
</evidence>
<dbReference type="Gene3D" id="3.90.280.10">
    <property type="entry name" value="PEBP-like"/>
    <property type="match status" value="1"/>
</dbReference>
<dbReference type="SUPFAM" id="SSF49777">
    <property type="entry name" value="PEBP-like"/>
    <property type="match status" value="1"/>
</dbReference>
<accession>A0A2H0LYX9</accession>
<dbReference type="NCBIfam" id="TIGR00481">
    <property type="entry name" value="YbhB/YbcL family Raf kinase inhibitor-like protein"/>
    <property type="match status" value="1"/>
</dbReference>
<evidence type="ECO:0000313" key="2">
    <source>
        <dbReference type="EMBL" id="PIQ89597.1"/>
    </source>
</evidence>
<dbReference type="Proteomes" id="UP000229641">
    <property type="component" value="Unassembled WGS sequence"/>
</dbReference>
<dbReference type="AlphaFoldDB" id="A0A2H0LYX9"/>
<dbReference type="PANTHER" id="PTHR30289">
    <property type="entry name" value="UNCHARACTERIZED PROTEIN YBCL-RELATED"/>
    <property type="match status" value="1"/>
</dbReference>
<gene>
    <name evidence="2" type="ORF">COV72_02260</name>
</gene>
<name>A0A2H0LYX9_9BACT</name>
<protein>
    <submittedName>
        <fullName evidence="2">YbhB/YbcL family Raf kinase inhibitor-like protein</fullName>
    </submittedName>
</protein>
<proteinExistence type="predicted"/>
<dbReference type="EMBL" id="PCWA01000032">
    <property type="protein sequence ID" value="PIQ89597.1"/>
    <property type="molecule type" value="Genomic_DNA"/>
</dbReference>